<evidence type="ECO:0000313" key="2">
    <source>
        <dbReference type="Proteomes" id="UP000237673"/>
    </source>
</evidence>
<accession>A0ABN5HEJ6</accession>
<dbReference type="EMBL" id="CP026378">
    <property type="protein sequence ID" value="AUY26255.1"/>
    <property type="molecule type" value="Genomic_DNA"/>
</dbReference>
<sequence>MSYWFSPKTNAFYPKALKEAYQTAGTLPEDLKDISNDTFMEFTGIPPVGKVRSIDNEGYPCWADMPAHEVTEDELKAQARTLRDDFILSTDRMLIEDYTINDTPLSGEQREELLNVRSSFKVWPNTEGWPLIKLPDIPQWILIEAVNNGYTVPAWPD</sequence>
<reference evidence="1 2" key="1">
    <citation type="submission" date="2018-01" db="EMBL/GenBank/DDBJ databases">
        <title>Complete and assembled Genome of Pantoea calida DSM22759T.</title>
        <authorList>
            <person name="Stevens M.J.A."/>
            <person name="Zurfluh K."/>
            <person name="Stephan R."/>
        </authorList>
    </citation>
    <scope>NUCLEOTIDE SEQUENCE [LARGE SCALE GENOMIC DNA]</scope>
    <source>
        <strain evidence="1 2">DSM 22759</strain>
    </source>
</reference>
<dbReference type="Pfam" id="PF02413">
    <property type="entry name" value="Caudo_TAP"/>
    <property type="match status" value="1"/>
</dbReference>
<protein>
    <submittedName>
        <fullName evidence="1">Phage tail protein</fullName>
    </submittedName>
</protein>
<gene>
    <name evidence="1" type="ORF">C2E16_15980</name>
</gene>
<organism evidence="1 2">
    <name type="scientific">Mixta calida</name>
    <dbReference type="NCBI Taxonomy" id="665913"/>
    <lineage>
        <taxon>Bacteria</taxon>
        <taxon>Pseudomonadati</taxon>
        <taxon>Pseudomonadota</taxon>
        <taxon>Gammaproteobacteria</taxon>
        <taxon>Enterobacterales</taxon>
        <taxon>Erwiniaceae</taxon>
        <taxon>Mixta</taxon>
    </lineage>
</organism>
<dbReference type="RefSeq" id="WP_084971768.1">
    <property type="nucleotide sequence ID" value="NZ_CP026378.1"/>
</dbReference>
<proteinExistence type="predicted"/>
<keyword evidence="2" id="KW-1185">Reference proteome</keyword>
<dbReference type="Proteomes" id="UP000237673">
    <property type="component" value="Chromosome"/>
</dbReference>
<name>A0ABN5HEJ6_9GAMM</name>
<dbReference type="InterPro" id="IPR003458">
    <property type="entry name" value="Phage_T4_Gp38_tail_assem"/>
</dbReference>
<evidence type="ECO:0000313" key="1">
    <source>
        <dbReference type="EMBL" id="AUY26255.1"/>
    </source>
</evidence>